<reference evidence="1" key="1">
    <citation type="submission" date="2023-07" db="EMBL/GenBank/DDBJ databases">
        <title>draft genome sequence of fig (Ficus carica).</title>
        <authorList>
            <person name="Takahashi T."/>
            <person name="Nishimura K."/>
        </authorList>
    </citation>
    <scope>NUCLEOTIDE SEQUENCE</scope>
</reference>
<accession>A0AA88A5U6</accession>
<sequence>MPRANEVPLAQVAPAGAQANPPLAWKYLLYERFRHMKASEFEGLPHPGMCLNSVVTTRRFANNELDVANNILVDYDDGYDSNDGID</sequence>
<proteinExistence type="predicted"/>
<dbReference type="AlphaFoldDB" id="A0AA88A5U6"/>
<organism evidence="1 2">
    <name type="scientific">Ficus carica</name>
    <name type="common">Common fig</name>
    <dbReference type="NCBI Taxonomy" id="3494"/>
    <lineage>
        <taxon>Eukaryota</taxon>
        <taxon>Viridiplantae</taxon>
        <taxon>Streptophyta</taxon>
        <taxon>Embryophyta</taxon>
        <taxon>Tracheophyta</taxon>
        <taxon>Spermatophyta</taxon>
        <taxon>Magnoliopsida</taxon>
        <taxon>eudicotyledons</taxon>
        <taxon>Gunneridae</taxon>
        <taxon>Pentapetalae</taxon>
        <taxon>rosids</taxon>
        <taxon>fabids</taxon>
        <taxon>Rosales</taxon>
        <taxon>Moraceae</taxon>
        <taxon>Ficeae</taxon>
        <taxon>Ficus</taxon>
    </lineage>
</organism>
<keyword evidence="2" id="KW-1185">Reference proteome</keyword>
<name>A0AA88A5U6_FICCA</name>
<evidence type="ECO:0000313" key="2">
    <source>
        <dbReference type="Proteomes" id="UP001187192"/>
    </source>
</evidence>
<protein>
    <submittedName>
        <fullName evidence="1">Uncharacterized protein</fullName>
    </submittedName>
</protein>
<dbReference type="Proteomes" id="UP001187192">
    <property type="component" value="Unassembled WGS sequence"/>
</dbReference>
<evidence type="ECO:0000313" key="1">
    <source>
        <dbReference type="EMBL" id="GMN45127.1"/>
    </source>
</evidence>
<dbReference type="EMBL" id="BTGU01000019">
    <property type="protein sequence ID" value="GMN45127.1"/>
    <property type="molecule type" value="Genomic_DNA"/>
</dbReference>
<comment type="caution">
    <text evidence="1">The sequence shown here is derived from an EMBL/GenBank/DDBJ whole genome shotgun (WGS) entry which is preliminary data.</text>
</comment>
<gene>
    <name evidence="1" type="ORF">TIFTF001_014318</name>
</gene>